<evidence type="ECO:0000313" key="1">
    <source>
        <dbReference type="EMBL" id="MBQ0935478.1"/>
    </source>
</evidence>
<keyword evidence="2" id="KW-1185">Reference proteome</keyword>
<comment type="caution">
    <text evidence="1">The sequence shown here is derived from an EMBL/GenBank/DDBJ whole genome shotgun (WGS) entry which is preliminary data.</text>
</comment>
<evidence type="ECO:0000313" key="2">
    <source>
        <dbReference type="Proteomes" id="UP000672097"/>
    </source>
</evidence>
<reference evidence="1 2" key="1">
    <citation type="submission" date="2021-04" db="EMBL/GenBank/DDBJ databases">
        <title>The genome sequence of type strain Ideonella paludis KCTC 32238.</title>
        <authorList>
            <person name="Liu Y."/>
        </authorList>
    </citation>
    <scope>NUCLEOTIDE SEQUENCE [LARGE SCALE GENOMIC DNA]</scope>
    <source>
        <strain evidence="1 2">KCTC 32238</strain>
    </source>
</reference>
<dbReference type="InterPro" id="IPR032720">
    <property type="entry name" value="Cys_rich_CWC"/>
</dbReference>
<gene>
    <name evidence="1" type="ORF">KAK11_09085</name>
</gene>
<sequence>MPNAGACTTQPTCAPTCPLCGEPNRCAPAAAGSFEVVCWCTTVKIAPGALERIPVESRGKACLCAACAAGTT</sequence>
<dbReference type="EMBL" id="JAGQDG010000003">
    <property type="protein sequence ID" value="MBQ0935478.1"/>
    <property type="molecule type" value="Genomic_DNA"/>
</dbReference>
<proteinExistence type="predicted"/>
<organism evidence="1 2">
    <name type="scientific">Ideonella paludis</name>
    <dbReference type="NCBI Taxonomy" id="1233411"/>
    <lineage>
        <taxon>Bacteria</taxon>
        <taxon>Pseudomonadati</taxon>
        <taxon>Pseudomonadota</taxon>
        <taxon>Betaproteobacteria</taxon>
        <taxon>Burkholderiales</taxon>
        <taxon>Sphaerotilaceae</taxon>
        <taxon>Ideonella</taxon>
    </lineage>
</organism>
<dbReference type="Proteomes" id="UP000672097">
    <property type="component" value="Unassembled WGS sequence"/>
</dbReference>
<dbReference type="Pfam" id="PF14375">
    <property type="entry name" value="Cys_rich_CWC"/>
    <property type="match status" value="1"/>
</dbReference>
<protein>
    <submittedName>
        <fullName evidence="1">Cysteine-rich CWC family protein</fullName>
    </submittedName>
</protein>
<dbReference type="RefSeq" id="WP_210808976.1">
    <property type="nucleotide sequence ID" value="NZ_JBHUKC010000001.1"/>
</dbReference>
<name>A0ABS5DWF2_9BURK</name>
<accession>A0ABS5DWF2</accession>